<reference evidence="6" key="1">
    <citation type="submission" date="2011-01" db="EMBL/GenBank/DDBJ databases">
        <title>Complete sequence of plasmid1 of Acidobacterium sp. MP5ACTX9.</title>
        <authorList>
            <consortium name="US DOE Joint Genome Institute"/>
            <person name="Lucas S."/>
            <person name="Copeland A."/>
            <person name="Lapidus A."/>
            <person name="Cheng J.-F."/>
            <person name="Goodwin L."/>
            <person name="Pitluck S."/>
            <person name="Teshima H."/>
            <person name="Detter J.C."/>
            <person name="Han C."/>
            <person name="Tapia R."/>
            <person name="Land M."/>
            <person name="Hauser L."/>
            <person name="Kyrpides N."/>
            <person name="Ivanova N."/>
            <person name="Ovchinnikova G."/>
            <person name="Pagani I."/>
            <person name="Rawat S.R."/>
            <person name="Mannisto M."/>
            <person name="Haggblom M.M."/>
            <person name="Woyke T."/>
        </authorList>
    </citation>
    <scope>NUCLEOTIDE SEQUENCE [LARGE SCALE GENOMIC DNA]</scope>
    <source>
        <strain evidence="6">MP5ACTX9</strain>
        <plasmid evidence="6">Plasmid pACIX901</plasmid>
    </source>
</reference>
<keyword evidence="5" id="KW-0614">Plasmid</keyword>
<keyword evidence="2" id="KW-0697">Rotamase</keyword>
<proteinExistence type="predicted"/>
<dbReference type="EC" id="5.2.1.8" evidence="1"/>
<sequence>MMDYILWLVLAAPFWLSHYAPKVFRVRVDTTVGSFVIETHRAWSPHGADRFYELVRARYYDDNRFFRVVPAHWVQFGVNGNPQVAQQWRHRTIADDPLLCHNTPGFIGFSNTAPNTRSTQVYINTGDNSARNDVEAGFAPFGRVVEGMDIVEKIYSGYGEHSGGGMRAGHQDQMFAGGNAYFDREFPRLDKLLSVSLISFDQPSLPDNICHAGNEHPKPKED</sequence>
<feature type="domain" description="PPIase cyclophilin-type" evidence="4">
    <location>
        <begin position="29"/>
        <end position="154"/>
    </location>
</feature>
<dbReference type="Proteomes" id="UP000000343">
    <property type="component" value="Plasmid pACIX901"/>
</dbReference>
<keyword evidence="3 5" id="KW-0413">Isomerase</keyword>
<keyword evidence="6" id="KW-1185">Reference proteome</keyword>
<gene>
    <name evidence="5" type="ordered locus">AciX9_4252</name>
</gene>
<dbReference type="Gene3D" id="2.40.100.10">
    <property type="entry name" value="Cyclophilin-like"/>
    <property type="match status" value="1"/>
</dbReference>
<evidence type="ECO:0000256" key="2">
    <source>
        <dbReference type="ARBA" id="ARBA00023110"/>
    </source>
</evidence>
<accession>E8X6E4</accession>
<dbReference type="HOGENOM" id="CLU_082529_0_0_0"/>
<dbReference type="EMBL" id="CP002481">
    <property type="protein sequence ID" value="ADW71028.1"/>
    <property type="molecule type" value="Genomic_DNA"/>
</dbReference>
<dbReference type="PANTHER" id="PTHR43246">
    <property type="entry name" value="PEPTIDYL-PROLYL CIS-TRANS ISOMERASE CYP38, CHLOROPLASTIC"/>
    <property type="match status" value="1"/>
</dbReference>
<evidence type="ECO:0000256" key="1">
    <source>
        <dbReference type="ARBA" id="ARBA00013194"/>
    </source>
</evidence>
<dbReference type="KEGG" id="acm:AciX9_4252"/>
<dbReference type="GO" id="GO:0003755">
    <property type="term" value="F:peptidyl-prolyl cis-trans isomerase activity"/>
    <property type="evidence" value="ECO:0007669"/>
    <property type="project" value="UniProtKB-KW"/>
</dbReference>
<dbReference type="SUPFAM" id="SSF50891">
    <property type="entry name" value="Cyclophilin-like"/>
    <property type="match status" value="1"/>
</dbReference>
<dbReference type="InterPro" id="IPR002130">
    <property type="entry name" value="Cyclophilin-type_PPIase_dom"/>
</dbReference>
<evidence type="ECO:0000313" key="5">
    <source>
        <dbReference type="EMBL" id="ADW71028.1"/>
    </source>
</evidence>
<evidence type="ECO:0000259" key="4">
    <source>
        <dbReference type="PROSITE" id="PS50072"/>
    </source>
</evidence>
<evidence type="ECO:0000313" key="6">
    <source>
        <dbReference type="Proteomes" id="UP000000343"/>
    </source>
</evidence>
<evidence type="ECO:0000256" key="3">
    <source>
        <dbReference type="ARBA" id="ARBA00023235"/>
    </source>
</evidence>
<dbReference type="Pfam" id="PF00160">
    <property type="entry name" value="Pro_isomerase"/>
    <property type="match status" value="1"/>
</dbReference>
<dbReference type="PROSITE" id="PS50072">
    <property type="entry name" value="CSA_PPIASE_2"/>
    <property type="match status" value="1"/>
</dbReference>
<dbReference type="RefSeq" id="WP_013572940.1">
    <property type="nucleotide sequence ID" value="NC_015057.1"/>
</dbReference>
<name>E8X6E4_GRATM</name>
<dbReference type="InterPro" id="IPR044665">
    <property type="entry name" value="E_coli_cyclophilin_A-like"/>
</dbReference>
<protein>
    <recommendedName>
        <fullName evidence="1">peptidylprolyl isomerase</fullName>
        <ecNumber evidence="1">5.2.1.8</ecNumber>
    </recommendedName>
</protein>
<dbReference type="AlphaFoldDB" id="E8X6E4"/>
<organism evidence="6">
    <name type="scientific">Granulicella tundricola (strain ATCC BAA-1859 / DSM 23138 / MP5ACTX9)</name>
    <dbReference type="NCBI Taxonomy" id="1198114"/>
    <lineage>
        <taxon>Bacteria</taxon>
        <taxon>Pseudomonadati</taxon>
        <taxon>Acidobacteriota</taxon>
        <taxon>Terriglobia</taxon>
        <taxon>Terriglobales</taxon>
        <taxon>Acidobacteriaceae</taxon>
        <taxon>Granulicella</taxon>
    </lineage>
</organism>
<dbReference type="InterPro" id="IPR029000">
    <property type="entry name" value="Cyclophilin-like_dom_sf"/>
</dbReference>
<geneLocation type="plasmid" evidence="5 6">
    <name>pACIX901</name>
</geneLocation>